<dbReference type="PANTHER" id="PTHR44196">
    <property type="entry name" value="DEHYDROGENASE/REDUCTASE SDR FAMILY MEMBER 7B"/>
    <property type="match status" value="1"/>
</dbReference>
<dbReference type="SUPFAM" id="SSF51735">
    <property type="entry name" value="NAD(P)-binding Rossmann-fold domains"/>
    <property type="match status" value="1"/>
</dbReference>
<protein>
    <submittedName>
        <fullName evidence="3">SDR family oxidoreductase</fullName>
        <ecNumber evidence="3">1.-.-.-</ecNumber>
    </submittedName>
</protein>
<dbReference type="PANTHER" id="PTHR44196:SF1">
    <property type="entry name" value="DEHYDROGENASE_REDUCTASE SDR FAMILY MEMBER 7B"/>
    <property type="match status" value="1"/>
</dbReference>
<name>A0AAE4NUG6_9EURY</name>
<evidence type="ECO:0000256" key="2">
    <source>
        <dbReference type="ARBA" id="ARBA00023002"/>
    </source>
</evidence>
<dbReference type="RefSeq" id="WP_315343105.1">
    <property type="nucleotide sequence ID" value="NZ_JAVDZE010000005.1"/>
</dbReference>
<comment type="caution">
    <text evidence="3">The sequence shown here is derived from an EMBL/GenBank/DDBJ whole genome shotgun (WGS) entry which is preliminary data.</text>
</comment>
<keyword evidence="4" id="KW-1185">Reference proteome</keyword>
<sequence length="230" mass="25507">MKLAVVTGASRGLGRAIAKVLAEENYALALGARSVGELEKLAEELDTEVFYGYLDVSSWESVEDFSWKVLERFGGVDLVVANAGVGYFGRLEEISDEDFKSMVEVNLLGLWRTIKAFLPSLKDRKGTVVAVTSDVSARVFPGGGAYVSTKWGARALVRTFQLENPEVRFLELRPGAIDTYFAGSRPGKPKEHGFLKPEEVAEALRCLLRLPPDVRVEELMLRSTYQRPEF</sequence>
<dbReference type="Pfam" id="PF00106">
    <property type="entry name" value="adh_short"/>
    <property type="match status" value="1"/>
</dbReference>
<dbReference type="Proteomes" id="UP001245683">
    <property type="component" value="Unassembled WGS sequence"/>
</dbReference>
<dbReference type="CDD" id="cd05233">
    <property type="entry name" value="SDR_c"/>
    <property type="match status" value="1"/>
</dbReference>
<keyword evidence="2 3" id="KW-0560">Oxidoreductase</keyword>
<comment type="similarity">
    <text evidence="1">Belongs to the short-chain dehydrogenases/reductases (SDR) family.</text>
</comment>
<dbReference type="PRINTS" id="PR00081">
    <property type="entry name" value="GDHRDH"/>
</dbReference>
<evidence type="ECO:0000313" key="4">
    <source>
        <dbReference type="Proteomes" id="UP001245683"/>
    </source>
</evidence>
<evidence type="ECO:0000313" key="3">
    <source>
        <dbReference type="EMBL" id="MDV3104578.1"/>
    </source>
</evidence>
<dbReference type="InterPro" id="IPR002347">
    <property type="entry name" value="SDR_fam"/>
</dbReference>
<evidence type="ECO:0000256" key="1">
    <source>
        <dbReference type="ARBA" id="ARBA00006484"/>
    </source>
</evidence>
<dbReference type="InterPro" id="IPR036291">
    <property type="entry name" value="NAD(P)-bd_dom_sf"/>
</dbReference>
<dbReference type="EC" id="1.-.-.-" evidence="3"/>
<proteinExistence type="inferred from homology"/>
<dbReference type="PROSITE" id="PS00061">
    <property type="entry name" value="ADH_SHORT"/>
    <property type="match status" value="1"/>
</dbReference>
<dbReference type="AlphaFoldDB" id="A0AAE4NUG6"/>
<gene>
    <name evidence="3" type="ORF">RBI02_08545</name>
</gene>
<organism evidence="3 4">
    <name type="scientific">Thermococcus waiotapuensis</name>
    <dbReference type="NCBI Taxonomy" id="90909"/>
    <lineage>
        <taxon>Archaea</taxon>
        <taxon>Methanobacteriati</taxon>
        <taxon>Methanobacteriota</taxon>
        <taxon>Thermococci</taxon>
        <taxon>Thermococcales</taxon>
        <taxon>Thermococcaceae</taxon>
        <taxon>Thermococcus</taxon>
    </lineage>
</organism>
<dbReference type="InterPro" id="IPR020904">
    <property type="entry name" value="Sc_DH/Rdtase_CS"/>
</dbReference>
<dbReference type="GO" id="GO:0016020">
    <property type="term" value="C:membrane"/>
    <property type="evidence" value="ECO:0007669"/>
    <property type="project" value="TreeGrafter"/>
</dbReference>
<accession>A0AAE4NUG6</accession>
<dbReference type="EMBL" id="JAVDZE010000005">
    <property type="protein sequence ID" value="MDV3104578.1"/>
    <property type="molecule type" value="Genomic_DNA"/>
</dbReference>
<reference evidence="3 4" key="1">
    <citation type="submission" date="2023-08" db="EMBL/GenBank/DDBJ databases">
        <title>Draft genome sequence of Thermococcus waiotapuensis WT1T, a thermophilic sulphur-dependent archaeon from order Thermococcales.</title>
        <authorList>
            <person name="Manners S.H."/>
            <person name="Carere C.R."/>
            <person name="Dhami M.K."/>
            <person name="Dobson R.C.J."/>
            <person name="Stott M.B."/>
        </authorList>
    </citation>
    <scope>NUCLEOTIDE SEQUENCE [LARGE SCALE GENOMIC DNA]</scope>
    <source>
        <strain evidence="3 4">WT1</strain>
    </source>
</reference>
<dbReference type="Gene3D" id="3.40.50.720">
    <property type="entry name" value="NAD(P)-binding Rossmann-like Domain"/>
    <property type="match status" value="1"/>
</dbReference>
<dbReference type="GO" id="GO:0016491">
    <property type="term" value="F:oxidoreductase activity"/>
    <property type="evidence" value="ECO:0007669"/>
    <property type="project" value="UniProtKB-KW"/>
</dbReference>